<dbReference type="RefSeq" id="WP_198123152.1">
    <property type="nucleotide sequence ID" value="NZ_JAECZC010000002.1"/>
</dbReference>
<gene>
    <name evidence="1" type="ORF">I8748_02865</name>
</gene>
<comment type="caution">
    <text evidence="1">The sequence shown here is derived from an EMBL/GenBank/DDBJ whole genome shotgun (WGS) entry which is preliminary data.</text>
</comment>
<proteinExistence type="predicted"/>
<evidence type="ECO:0000313" key="2">
    <source>
        <dbReference type="Proteomes" id="UP000632766"/>
    </source>
</evidence>
<dbReference type="InterPro" id="IPR011742">
    <property type="entry name" value="CRISPR-assoc_prot_TM1812"/>
</dbReference>
<reference evidence="1 2" key="1">
    <citation type="journal article" date="2021" name="Int. J. Syst. Evol. Microbiol.">
        <title>Amazonocrinis nigriterrae gen. nov., sp. nov., Atlanticothrix silvestris gen. nov., sp. nov. and Dendronalium phyllosphericum gen. nov., sp. nov., nostocacean cyanobacteria from Brazilian environments.</title>
        <authorList>
            <person name="Alvarenga D.O."/>
            <person name="Andreote A.P.D."/>
            <person name="Branco L.H.Z."/>
            <person name="Delbaje E."/>
            <person name="Cruz R.B."/>
            <person name="Varani A.M."/>
            <person name="Fiore M.F."/>
        </authorList>
    </citation>
    <scope>NUCLEOTIDE SEQUENCE [LARGE SCALE GENOMIC DNA]</scope>
    <source>
        <strain evidence="1 2">CENA67</strain>
    </source>
</reference>
<dbReference type="InterPro" id="IPR013383">
    <property type="entry name" value="CRISPR-assoc_prot_DxTHG_CS"/>
</dbReference>
<keyword evidence="2" id="KW-1185">Reference proteome</keyword>
<dbReference type="Proteomes" id="UP000632766">
    <property type="component" value="Unassembled WGS sequence"/>
</dbReference>
<organism evidence="1 2">
    <name type="scientific">Amazonocrinis nigriterrae CENA67</name>
    <dbReference type="NCBI Taxonomy" id="2794033"/>
    <lineage>
        <taxon>Bacteria</taxon>
        <taxon>Bacillati</taxon>
        <taxon>Cyanobacteriota</taxon>
        <taxon>Cyanophyceae</taxon>
        <taxon>Nostocales</taxon>
        <taxon>Nostocaceae</taxon>
        <taxon>Amazonocrinis</taxon>
        <taxon>Amazonocrinis nigriterrae</taxon>
    </lineage>
</organism>
<sequence length="422" mass="48560">MAKILISPIGVGNLVNKTREERKYKPATYKIGNQPPYESTFMASVLYKHFQLDGIIFIGTVRSMWEEVYSFFCTENKVQKDDDYWLNLAIQIEELKYDSDVNYLDLSPIEKVLGERSKCILIKYGLNEDELWENFDRIFQIVALLQPGDEIYIDITHSFRSLSLFLFLTITFIKDLVNEKQIKIAGVYYGMLDVTRELNYTPVVDLKPLFDMTSWIKGAYSLQSYGDGYLIAELLKSQNESQLANQIEQLSQSLNINSVNDIKQKSSALKSSLETQVAKTPFKYIKDILASFTKKFSRSSVKESEYQLTLSGWYFDNHRYSTGYITLAESIITYLCEINGKEIRSETDRKAMKDFLHESQNKNSDLARLYFDVNPIRNSIAHALVDTKSSNDRGSLTNAINQAKNYQQIARKIFSTGTLYLG</sequence>
<dbReference type="NCBIfam" id="TIGR02549">
    <property type="entry name" value="CRISPR_DxTHG"/>
    <property type="match status" value="1"/>
</dbReference>
<dbReference type="EMBL" id="JAECZC010000002">
    <property type="protein sequence ID" value="MBH8561130.1"/>
    <property type="molecule type" value="Genomic_DNA"/>
</dbReference>
<protein>
    <submittedName>
        <fullName evidence="1">TIGR02221 family CRISPR-associated protein</fullName>
    </submittedName>
</protein>
<name>A0A8J7L6I5_9NOST</name>
<dbReference type="AlphaFoldDB" id="A0A8J7L6I5"/>
<dbReference type="SUPFAM" id="SSF160980">
    <property type="entry name" value="SSO1389-like"/>
    <property type="match status" value="1"/>
</dbReference>
<accession>A0A8J7L6I5</accession>
<dbReference type="NCBIfam" id="TIGR02221">
    <property type="entry name" value="cas_TM1812"/>
    <property type="match status" value="1"/>
</dbReference>
<evidence type="ECO:0000313" key="1">
    <source>
        <dbReference type="EMBL" id="MBH8561130.1"/>
    </source>
</evidence>